<evidence type="ECO:0000313" key="5">
    <source>
        <dbReference type="EMBL" id="KYB25267.1"/>
    </source>
</evidence>
<feature type="domain" description="Single" evidence="4">
    <location>
        <begin position="40"/>
        <end position="106"/>
    </location>
</feature>
<feature type="domain" description="Single" evidence="4">
    <location>
        <begin position="274"/>
        <end position="341"/>
    </location>
</feature>
<organism evidence="5 6">
    <name type="scientific">Tribolium castaneum</name>
    <name type="common">Red flour beetle</name>
    <dbReference type="NCBI Taxonomy" id="7070"/>
    <lineage>
        <taxon>Eukaryota</taxon>
        <taxon>Metazoa</taxon>
        <taxon>Ecdysozoa</taxon>
        <taxon>Arthropoda</taxon>
        <taxon>Hexapoda</taxon>
        <taxon>Insecta</taxon>
        <taxon>Pterygota</taxon>
        <taxon>Neoptera</taxon>
        <taxon>Endopterygota</taxon>
        <taxon>Coleoptera</taxon>
        <taxon>Polyphaga</taxon>
        <taxon>Cucujiformia</taxon>
        <taxon>Tenebrionidae</taxon>
        <taxon>Tenebrionidae incertae sedis</taxon>
        <taxon>Tribolium</taxon>
    </lineage>
</organism>
<dbReference type="PANTHER" id="PTHR39957:SF1">
    <property type="entry name" value="AT09846P1-RELATED"/>
    <property type="match status" value="1"/>
</dbReference>
<feature type="chain" id="PRO_5007299588" description="Single domain-containing protein" evidence="3">
    <location>
        <begin position="21"/>
        <end position="344"/>
    </location>
</feature>
<dbReference type="Proteomes" id="UP000007266">
    <property type="component" value="Linkage group 9"/>
</dbReference>
<accession>A0A139WBG2</accession>
<reference evidence="5 6" key="2">
    <citation type="journal article" date="2010" name="Nucleic Acids Res.">
        <title>BeetleBase in 2010: revisions to provide comprehensive genomic information for Tribolium castaneum.</title>
        <authorList>
            <person name="Kim H.S."/>
            <person name="Murphy T."/>
            <person name="Xia J."/>
            <person name="Caragea D."/>
            <person name="Park Y."/>
            <person name="Beeman R.W."/>
            <person name="Lorenzen M.D."/>
            <person name="Butcher S."/>
            <person name="Manak J.R."/>
            <person name="Brown S.J."/>
        </authorList>
    </citation>
    <scope>GENOME REANNOTATION</scope>
    <source>
        <strain evidence="5 6">Georgia GA2</strain>
    </source>
</reference>
<evidence type="ECO:0000256" key="1">
    <source>
        <dbReference type="ARBA" id="ARBA00004613"/>
    </source>
</evidence>
<comment type="subcellular location">
    <subcellularLocation>
        <location evidence="1">Secreted</location>
    </subcellularLocation>
</comment>
<name>A0A139WBG2_TRICA</name>
<evidence type="ECO:0000313" key="6">
    <source>
        <dbReference type="Proteomes" id="UP000007266"/>
    </source>
</evidence>
<evidence type="ECO:0000256" key="2">
    <source>
        <dbReference type="ARBA" id="ARBA00022525"/>
    </source>
</evidence>
<dbReference type="SMART" id="SM01318">
    <property type="entry name" value="SVWC"/>
    <property type="match status" value="2"/>
</dbReference>
<feature type="signal peptide" evidence="3">
    <location>
        <begin position="1"/>
        <end position="20"/>
    </location>
</feature>
<proteinExistence type="predicted"/>
<dbReference type="GO" id="GO:0005576">
    <property type="term" value="C:extracellular region"/>
    <property type="evidence" value="ECO:0007669"/>
    <property type="project" value="UniProtKB-SubCell"/>
</dbReference>
<dbReference type="InterPro" id="IPR053308">
    <property type="entry name" value="Vago-like"/>
</dbReference>
<evidence type="ECO:0000256" key="3">
    <source>
        <dbReference type="SAM" id="SignalP"/>
    </source>
</evidence>
<dbReference type="InterPro" id="IPR029277">
    <property type="entry name" value="SVWC_dom"/>
</dbReference>
<keyword evidence="6" id="KW-1185">Reference proteome</keyword>
<sequence length="344" mass="38899">MNIFTTVLILSLCILQLSFARTNLKWTLMKPHPWRKVGRCYHEDYGHLSVGKTEIEGKCMALRCHPDGSVTLFECGPRIFKGMRRCVREKPLEPWKPFRQCCPVHCPEMGNHYIFKSLSKIIHTSRAMKLFLPILFLSLYTFKLSFGAGNVKFTLHKPHPWRKVGGCYYEEYGHLRVGITDPKGQCMALKCHPDGSVTVFECGPRIFKGLWRCKEKPFEPLKPWHPGQLKVNSITRMKSVTVLFLAAVCIFQLLNIEAALIQYGPNSNRRPGGCYDERVGHLKAGAEAPVPGACEKMTCDVSGSGWMQHISCGVALVNKPNCVDIPEDLNKPYPQCCAVKCITR</sequence>
<dbReference type="EMBL" id="KQ971372">
    <property type="protein sequence ID" value="KYB25267.1"/>
    <property type="molecule type" value="Genomic_DNA"/>
</dbReference>
<reference evidence="5 6" key="1">
    <citation type="journal article" date="2008" name="Nature">
        <title>The genome of the model beetle and pest Tribolium castaneum.</title>
        <authorList>
            <consortium name="Tribolium Genome Sequencing Consortium"/>
            <person name="Richards S."/>
            <person name="Gibbs R.A."/>
            <person name="Weinstock G.M."/>
            <person name="Brown S.J."/>
            <person name="Denell R."/>
            <person name="Beeman R.W."/>
            <person name="Gibbs R."/>
            <person name="Beeman R.W."/>
            <person name="Brown S.J."/>
            <person name="Bucher G."/>
            <person name="Friedrich M."/>
            <person name="Grimmelikhuijzen C.J."/>
            <person name="Klingler M."/>
            <person name="Lorenzen M."/>
            <person name="Richards S."/>
            <person name="Roth S."/>
            <person name="Schroder R."/>
            <person name="Tautz D."/>
            <person name="Zdobnov E.M."/>
            <person name="Muzny D."/>
            <person name="Gibbs R.A."/>
            <person name="Weinstock G.M."/>
            <person name="Attaway T."/>
            <person name="Bell S."/>
            <person name="Buhay C.J."/>
            <person name="Chandrabose M.N."/>
            <person name="Chavez D."/>
            <person name="Clerk-Blankenburg K.P."/>
            <person name="Cree A."/>
            <person name="Dao M."/>
            <person name="Davis C."/>
            <person name="Chacko J."/>
            <person name="Dinh H."/>
            <person name="Dugan-Rocha S."/>
            <person name="Fowler G."/>
            <person name="Garner T.T."/>
            <person name="Garnes J."/>
            <person name="Gnirke A."/>
            <person name="Hawes A."/>
            <person name="Hernandez J."/>
            <person name="Hines S."/>
            <person name="Holder M."/>
            <person name="Hume J."/>
            <person name="Jhangiani S.N."/>
            <person name="Joshi V."/>
            <person name="Khan Z.M."/>
            <person name="Jackson L."/>
            <person name="Kovar C."/>
            <person name="Kowis A."/>
            <person name="Lee S."/>
            <person name="Lewis L.R."/>
            <person name="Margolis J."/>
            <person name="Morgan M."/>
            <person name="Nazareth L.V."/>
            <person name="Nguyen N."/>
            <person name="Okwuonu G."/>
            <person name="Parker D."/>
            <person name="Richards S."/>
            <person name="Ruiz S.J."/>
            <person name="Santibanez J."/>
            <person name="Savard J."/>
            <person name="Scherer S.E."/>
            <person name="Schneider B."/>
            <person name="Sodergren E."/>
            <person name="Tautz D."/>
            <person name="Vattahil S."/>
            <person name="Villasana D."/>
            <person name="White C.S."/>
            <person name="Wright R."/>
            <person name="Park Y."/>
            <person name="Beeman R.W."/>
            <person name="Lord J."/>
            <person name="Oppert B."/>
            <person name="Lorenzen M."/>
            <person name="Brown S."/>
            <person name="Wang L."/>
            <person name="Savard J."/>
            <person name="Tautz D."/>
            <person name="Richards S."/>
            <person name="Weinstock G."/>
            <person name="Gibbs R.A."/>
            <person name="Liu Y."/>
            <person name="Worley K."/>
            <person name="Weinstock G."/>
            <person name="Elsik C.G."/>
            <person name="Reese J.T."/>
            <person name="Elhaik E."/>
            <person name="Landan G."/>
            <person name="Graur D."/>
            <person name="Arensburger P."/>
            <person name="Atkinson P."/>
            <person name="Beeman R.W."/>
            <person name="Beidler J."/>
            <person name="Brown S.J."/>
            <person name="Demuth J.P."/>
            <person name="Drury D.W."/>
            <person name="Du Y.Z."/>
            <person name="Fujiwara H."/>
            <person name="Lorenzen M."/>
            <person name="Maselli V."/>
            <person name="Osanai M."/>
            <person name="Park Y."/>
            <person name="Robertson H.M."/>
            <person name="Tu Z."/>
            <person name="Wang J.J."/>
            <person name="Wang S."/>
            <person name="Richards S."/>
            <person name="Song H."/>
            <person name="Zhang L."/>
            <person name="Sodergren E."/>
            <person name="Werner D."/>
            <person name="Stanke M."/>
            <person name="Morgenstern B."/>
            <person name="Solovyev V."/>
            <person name="Kosarev P."/>
            <person name="Brown G."/>
            <person name="Chen H.C."/>
            <person name="Ermolaeva O."/>
            <person name="Hlavina W."/>
            <person name="Kapustin Y."/>
            <person name="Kiryutin B."/>
            <person name="Kitts P."/>
            <person name="Maglott D."/>
            <person name="Pruitt K."/>
            <person name="Sapojnikov V."/>
            <person name="Souvorov A."/>
            <person name="Mackey A.J."/>
            <person name="Waterhouse R.M."/>
            <person name="Wyder S."/>
            <person name="Zdobnov E.M."/>
            <person name="Zdobnov E.M."/>
            <person name="Wyder S."/>
            <person name="Kriventseva E.V."/>
            <person name="Kadowaki T."/>
            <person name="Bork P."/>
            <person name="Aranda M."/>
            <person name="Bao R."/>
            <person name="Beermann A."/>
            <person name="Berns N."/>
            <person name="Bolognesi R."/>
            <person name="Bonneton F."/>
            <person name="Bopp D."/>
            <person name="Brown S.J."/>
            <person name="Bucher G."/>
            <person name="Butts T."/>
            <person name="Chaumot A."/>
            <person name="Denell R.E."/>
            <person name="Ferrier D.E."/>
            <person name="Friedrich M."/>
            <person name="Gordon C.M."/>
            <person name="Jindra M."/>
            <person name="Klingler M."/>
            <person name="Lan Q."/>
            <person name="Lattorff H.M."/>
            <person name="Laudet V."/>
            <person name="von Levetsow C."/>
            <person name="Liu Z."/>
            <person name="Lutz R."/>
            <person name="Lynch J.A."/>
            <person name="da Fonseca R.N."/>
            <person name="Posnien N."/>
            <person name="Reuter R."/>
            <person name="Roth S."/>
            <person name="Savard J."/>
            <person name="Schinko J.B."/>
            <person name="Schmitt C."/>
            <person name="Schoppmeier M."/>
            <person name="Schroder R."/>
            <person name="Shippy T.D."/>
            <person name="Simonnet F."/>
            <person name="Marques-Souza H."/>
            <person name="Tautz D."/>
            <person name="Tomoyasu Y."/>
            <person name="Trauner J."/>
            <person name="Van der Zee M."/>
            <person name="Vervoort M."/>
            <person name="Wittkopp N."/>
            <person name="Wimmer E.A."/>
            <person name="Yang X."/>
            <person name="Jones A.K."/>
            <person name="Sattelle D.B."/>
            <person name="Ebert P.R."/>
            <person name="Nelson D."/>
            <person name="Scott J.G."/>
            <person name="Beeman R.W."/>
            <person name="Muthukrishnan S."/>
            <person name="Kramer K.J."/>
            <person name="Arakane Y."/>
            <person name="Beeman R.W."/>
            <person name="Zhu Q."/>
            <person name="Hogenkamp D."/>
            <person name="Dixit R."/>
            <person name="Oppert B."/>
            <person name="Jiang H."/>
            <person name="Zou Z."/>
            <person name="Marshall J."/>
            <person name="Elpidina E."/>
            <person name="Vinokurov K."/>
            <person name="Oppert C."/>
            <person name="Zou Z."/>
            <person name="Evans J."/>
            <person name="Lu Z."/>
            <person name="Zhao P."/>
            <person name="Sumathipala N."/>
            <person name="Altincicek B."/>
            <person name="Vilcinskas A."/>
            <person name="Williams M."/>
            <person name="Hultmark D."/>
            <person name="Hetru C."/>
            <person name="Jiang H."/>
            <person name="Grimmelikhuijzen C.J."/>
            <person name="Hauser F."/>
            <person name="Cazzamali G."/>
            <person name="Williamson M."/>
            <person name="Park Y."/>
            <person name="Li B."/>
            <person name="Tanaka Y."/>
            <person name="Predel R."/>
            <person name="Neupert S."/>
            <person name="Schachtner J."/>
            <person name="Verleyen P."/>
            <person name="Raible F."/>
            <person name="Bork P."/>
            <person name="Friedrich M."/>
            <person name="Walden K.K."/>
            <person name="Robertson H.M."/>
            <person name="Angeli S."/>
            <person name="Foret S."/>
            <person name="Bucher G."/>
            <person name="Schuetz S."/>
            <person name="Maleszka R."/>
            <person name="Wimmer E.A."/>
            <person name="Beeman R.W."/>
            <person name="Lorenzen M."/>
            <person name="Tomoyasu Y."/>
            <person name="Miller S.C."/>
            <person name="Grossmann D."/>
            <person name="Bucher G."/>
        </authorList>
    </citation>
    <scope>NUCLEOTIDE SEQUENCE [LARGE SCALE GENOMIC DNA]</scope>
    <source>
        <strain evidence="5 6">Georgia GA2</strain>
    </source>
</reference>
<keyword evidence="3" id="KW-0732">Signal</keyword>
<dbReference type="PANTHER" id="PTHR39957">
    <property type="entry name" value="AT09846P1-RELATED"/>
    <property type="match status" value="1"/>
</dbReference>
<gene>
    <name evidence="5" type="primary">AUGUSTUS-3.0.2_34385</name>
    <name evidence="5" type="ORF">TcasGA2_TC034385</name>
</gene>
<dbReference type="Pfam" id="PF15430">
    <property type="entry name" value="SVWC"/>
    <property type="match status" value="1"/>
</dbReference>
<dbReference type="InParanoid" id="A0A139WBG2"/>
<dbReference type="AlphaFoldDB" id="A0A139WBG2"/>
<protein>
    <recommendedName>
        <fullName evidence="4">Single domain-containing protein</fullName>
    </recommendedName>
</protein>
<keyword evidence="2" id="KW-0964">Secreted</keyword>
<evidence type="ECO:0000259" key="4">
    <source>
        <dbReference type="SMART" id="SM01318"/>
    </source>
</evidence>